<dbReference type="EMBL" id="LR536450">
    <property type="protein sequence ID" value="VFU08472.1"/>
    <property type="molecule type" value="Genomic_DNA"/>
</dbReference>
<dbReference type="PANTHER" id="PTHR47515">
    <property type="entry name" value="LOW CALCIUM RESPONSE LOCUS PROTEIN T"/>
    <property type="match status" value="1"/>
</dbReference>
<protein>
    <submittedName>
        <fullName evidence="1">Integrase</fullName>
    </submittedName>
</protein>
<dbReference type="Proteomes" id="UP000294360">
    <property type="component" value="Chromosome"/>
</dbReference>
<reference evidence="1 2" key="1">
    <citation type="submission" date="2019-03" db="EMBL/GenBank/DDBJ databases">
        <authorList>
            <person name="Kox A.R. M."/>
        </authorList>
    </citation>
    <scope>NUCLEOTIDE SEQUENCE [LARGE SCALE GENOMIC DNA]</scope>
    <source>
        <strain evidence="1">MTUNDRAET4 annotated genome</strain>
    </source>
</reference>
<proteinExistence type="predicted"/>
<accession>A0A4U8YYG6</accession>
<gene>
    <name evidence="1" type="ORF">MTUNDRAET4_1579</name>
</gene>
<dbReference type="GO" id="GO:0003676">
    <property type="term" value="F:nucleic acid binding"/>
    <property type="evidence" value="ECO:0007669"/>
    <property type="project" value="InterPro"/>
</dbReference>
<dbReference type="SUPFAM" id="SSF53098">
    <property type="entry name" value="Ribonuclease H-like"/>
    <property type="match status" value="1"/>
</dbReference>
<dbReference type="AlphaFoldDB" id="A0A4U8YYG6"/>
<sequence>MADTSLSGLRVARELDRLIHEHGKPKMVVSDNGSELTSNAILRWADDSLVARITSRQANRFRTPSSRASMGGCGMNS</sequence>
<dbReference type="PANTHER" id="PTHR47515:SF1">
    <property type="entry name" value="BLR2054 PROTEIN"/>
    <property type="match status" value="1"/>
</dbReference>
<dbReference type="Gene3D" id="3.30.420.10">
    <property type="entry name" value="Ribonuclease H-like superfamily/Ribonuclease H"/>
    <property type="match status" value="1"/>
</dbReference>
<dbReference type="InterPro" id="IPR012337">
    <property type="entry name" value="RNaseH-like_sf"/>
</dbReference>
<evidence type="ECO:0000313" key="1">
    <source>
        <dbReference type="EMBL" id="VFU08472.1"/>
    </source>
</evidence>
<name>A0A4U8YYG6_METTU</name>
<evidence type="ECO:0000313" key="2">
    <source>
        <dbReference type="Proteomes" id="UP000294360"/>
    </source>
</evidence>
<dbReference type="InterPro" id="IPR036397">
    <property type="entry name" value="RNaseH_sf"/>
</dbReference>
<dbReference type="KEGG" id="mtun:MTUNDRAET4_1579"/>
<organism evidence="1 2">
    <name type="scientific">Methylocella tundrae</name>
    <dbReference type="NCBI Taxonomy" id="227605"/>
    <lineage>
        <taxon>Bacteria</taxon>
        <taxon>Pseudomonadati</taxon>
        <taxon>Pseudomonadota</taxon>
        <taxon>Alphaproteobacteria</taxon>
        <taxon>Hyphomicrobiales</taxon>
        <taxon>Beijerinckiaceae</taxon>
        <taxon>Methylocella</taxon>
    </lineage>
</organism>